<organism evidence="1">
    <name type="scientific">Arundo donax</name>
    <name type="common">Giant reed</name>
    <name type="synonym">Donax arundinaceus</name>
    <dbReference type="NCBI Taxonomy" id="35708"/>
    <lineage>
        <taxon>Eukaryota</taxon>
        <taxon>Viridiplantae</taxon>
        <taxon>Streptophyta</taxon>
        <taxon>Embryophyta</taxon>
        <taxon>Tracheophyta</taxon>
        <taxon>Spermatophyta</taxon>
        <taxon>Magnoliopsida</taxon>
        <taxon>Liliopsida</taxon>
        <taxon>Poales</taxon>
        <taxon>Poaceae</taxon>
        <taxon>PACMAD clade</taxon>
        <taxon>Arundinoideae</taxon>
        <taxon>Arundineae</taxon>
        <taxon>Arundo</taxon>
    </lineage>
</organism>
<reference evidence="1" key="2">
    <citation type="journal article" date="2015" name="Data Brief">
        <title>Shoot transcriptome of the giant reed, Arundo donax.</title>
        <authorList>
            <person name="Barrero R.A."/>
            <person name="Guerrero F.D."/>
            <person name="Moolhuijzen P."/>
            <person name="Goolsby J.A."/>
            <person name="Tidwell J."/>
            <person name="Bellgard S.E."/>
            <person name="Bellgard M.I."/>
        </authorList>
    </citation>
    <scope>NUCLEOTIDE SEQUENCE</scope>
    <source>
        <tissue evidence="1">Shoot tissue taken approximately 20 cm above the soil surface</tissue>
    </source>
</reference>
<name>A0A0A9FXB8_ARUDO</name>
<dbReference type="AlphaFoldDB" id="A0A0A9FXB8"/>
<accession>A0A0A9FXB8</accession>
<dbReference type="EMBL" id="GBRH01184908">
    <property type="protein sequence ID" value="JAE12988.1"/>
    <property type="molecule type" value="Transcribed_RNA"/>
</dbReference>
<proteinExistence type="predicted"/>
<reference evidence="1" key="1">
    <citation type="submission" date="2014-09" db="EMBL/GenBank/DDBJ databases">
        <authorList>
            <person name="Magalhaes I.L.F."/>
            <person name="Oliveira U."/>
            <person name="Santos F.R."/>
            <person name="Vidigal T.H.D.A."/>
            <person name="Brescovit A.D."/>
            <person name="Santos A.J."/>
        </authorList>
    </citation>
    <scope>NUCLEOTIDE SEQUENCE</scope>
    <source>
        <tissue evidence="1">Shoot tissue taken approximately 20 cm above the soil surface</tissue>
    </source>
</reference>
<protein>
    <submittedName>
        <fullName evidence="1">Uncharacterized protein</fullName>
    </submittedName>
</protein>
<evidence type="ECO:0000313" key="1">
    <source>
        <dbReference type="EMBL" id="JAE12988.1"/>
    </source>
</evidence>
<sequence>MAAGTYKQPIHNLNSILVPTNPKVCTSETNNVAKSNTVIVI</sequence>